<dbReference type="Gene3D" id="2.130.10.10">
    <property type="entry name" value="YVTN repeat-like/Quinoprotein amine dehydrogenase"/>
    <property type="match status" value="1"/>
</dbReference>
<dbReference type="InterPro" id="IPR001343">
    <property type="entry name" value="Hemolysn_Ca-bd"/>
</dbReference>
<dbReference type="PROSITE" id="PS00330">
    <property type="entry name" value="HEMOLYSIN_CALCIUM"/>
    <property type="match status" value="2"/>
</dbReference>
<dbReference type="EMBL" id="FNEJ01000016">
    <property type="protein sequence ID" value="SDJ04777.1"/>
    <property type="molecule type" value="Genomic_DNA"/>
</dbReference>
<evidence type="ECO:0000256" key="4">
    <source>
        <dbReference type="ARBA" id="ARBA00022737"/>
    </source>
</evidence>
<dbReference type="SUPFAM" id="SSF75011">
    <property type="entry name" value="3-carboxy-cis,cis-mucoante lactonizing enzyme"/>
    <property type="match status" value="1"/>
</dbReference>
<dbReference type="PANTHER" id="PTHR38340">
    <property type="entry name" value="S-LAYER PROTEIN"/>
    <property type="match status" value="1"/>
</dbReference>
<comment type="subcellular location">
    <subcellularLocation>
        <location evidence="2">Secreted</location>
    </subcellularLocation>
</comment>
<organism evidence="6 7">
    <name type="scientific">Salipiger marinus</name>
    <dbReference type="NCBI Taxonomy" id="555512"/>
    <lineage>
        <taxon>Bacteria</taxon>
        <taxon>Pseudomonadati</taxon>
        <taxon>Pseudomonadota</taxon>
        <taxon>Alphaproteobacteria</taxon>
        <taxon>Rhodobacterales</taxon>
        <taxon>Roseobacteraceae</taxon>
        <taxon>Salipiger</taxon>
    </lineage>
</organism>
<gene>
    <name evidence="6" type="ORF">SAMN04487993_101618</name>
</gene>
<name>A0A1G8QJA0_9RHOB</name>
<evidence type="ECO:0000256" key="1">
    <source>
        <dbReference type="ARBA" id="ARBA00001913"/>
    </source>
</evidence>
<dbReference type="InterPro" id="IPR018511">
    <property type="entry name" value="Hemolysin-typ_Ca-bd_CS"/>
</dbReference>
<dbReference type="PANTHER" id="PTHR38340:SF1">
    <property type="entry name" value="S-LAYER PROTEIN"/>
    <property type="match status" value="1"/>
</dbReference>
<evidence type="ECO:0000259" key="5">
    <source>
        <dbReference type="Pfam" id="PF08548"/>
    </source>
</evidence>
<evidence type="ECO:0000313" key="7">
    <source>
        <dbReference type="Proteomes" id="UP000199093"/>
    </source>
</evidence>
<dbReference type="Pfam" id="PF08548">
    <property type="entry name" value="Peptidase_M10_C"/>
    <property type="match status" value="1"/>
</dbReference>
<dbReference type="InterPro" id="IPR011049">
    <property type="entry name" value="Serralysin-like_metalloprot_C"/>
</dbReference>
<feature type="domain" description="Peptidase M10 serralysin C-terminal" evidence="5">
    <location>
        <begin position="391"/>
        <end position="454"/>
    </location>
</feature>
<dbReference type="Pfam" id="PF00353">
    <property type="entry name" value="HemolysinCabind"/>
    <property type="match status" value="4"/>
</dbReference>
<dbReference type="SUPFAM" id="SSF51120">
    <property type="entry name" value="beta-Roll"/>
    <property type="match status" value="4"/>
</dbReference>
<dbReference type="InterPro" id="IPR013858">
    <property type="entry name" value="Peptidase_M10B_C"/>
</dbReference>
<dbReference type="AlphaFoldDB" id="A0A1G8QJA0"/>
<sequence>MVQLDWNRGMRVAGAGDPFLRGVSDLELATAGGQVVIYTATRGGGAGLAGWRLDGAGSPQRFDAAGFPGGVAVGQDTRLLLLDMGGAAPHLAATGVNRAGLWSFATGEGGAFSGSGASPGTRALPADLAQVLQLDQGTRSLVFGTPQGQDRILTWQLSQTGALVQMARTPADLAGEGGRITGLASYRHGSTDYLVASADGAAALGVYRLDEAGRPALLQRFDMDSGPGIAGAAAVVSTLSGGVAHVVVAGQGSGTLSVFRAGSGGRLTATDHVMDAPDMRLGGVRLLEVAEHHGRVWLAAAGSEHGLSLFELLPDGRLLHMGTLEDGEGSTLASISAMDLAVGPDGVLRLAVTPGSEPGITVFAADLPAGLLRQGTGTEAPLAGSSGDDLLAGGAGAERILGGAGNDIVMDGAGSDTLTGGTGADIFVLTADGAPDVITDFQPGIDRLDLSGWAFLRNPDQLTLRETEDGAEIAFGREVLRLTTATATGLPVARIRAMDLLEADRLMPGWFAQVLAASEESSGTDRADRLTGGMARDVLSGGGGSDTLTGLSGNDWLDGGPGADLLMGGPGSDVYVVDNLGDRVLESPRWQGQDHVLASVDFWMGGAHLEDLTLTGTAPLRGIGNGLANRITGNAGANLLDGGKNSDTLVGGAGHDTYLVRSPGDTVIEAPGEGHDTIKAFRSYALPAHVEDLHLQTVRTAAGTPVSINGIGNDLANTIVGTPYDNVIAGRGGRDILRGQGGADTFIFDRAPGPDNVDRVLDFTPGEDALWIKAQLFGLAPGGVSRAMFHEGRSAADAGDRLLYDAATGGVWVDPDGTGPKPAQLTFVLNAGVDLGPGDVLFF</sequence>
<accession>A0A1G8QJA0</accession>
<evidence type="ECO:0000256" key="3">
    <source>
        <dbReference type="ARBA" id="ARBA00022525"/>
    </source>
</evidence>
<keyword evidence="3" id="KW-0964">Secreted</keyword>
<dbReference type="STRING" id="555512.SAMN04487993_101618"/>
<dbReference type="InterPro" id="IPR050557">
    <property type="entry name" value="RTX_toxin/Mannuronan_C5-epim"/>
</dbReference>
<keyword evidence="7" id="KW-1185">Reference proteome</keyword>
<dbReference type="InterPro" id="IPR015943">
    <property type="entry name" value="WD40/YVTN_repeat-like_dom_sf"/>
</dbReference>
<dbReference type="GO" id="GO:0005509">
    <property type="term" value="F:calcium ion binding"/>
    <property type="evidence" value="ECO:0007669"/>
    <property type="project" value="InterPro"/>
</dbReference>
<dbReference type="Gene3D" id="2.150.10.10">
    <property type="entry name" value="Serralysin-like metalloprotease, C-terminal"/>
    <property type="match status" value="4"/>
</dbReference>
<dbReference type="PRINTS" id="PR00313">
    <property type="entry name" value="CABNDNGRPT"/>
</dbReference>
<dbReference type="Proteomes" id="UP000199093">
    <property type="component" value="Unassembled WGS sequence"/>
</dbReference>
<dbReference type="OrthoDB" id="9342475at2"/>
<comment type="cofactor">
    <cofactor evidence="1">
        <name>Ca(2+)</name>
        <dbReference type="ChEBI" id="CHEBI:29108"/>
    </cofactor>
</comment>
<protein>
    <submittedName>
        <fullName evidence="6">Ca2+-binding protein, RTX toxin-related</fullName>
    </submittedName>
</protein>
<reference evidence="6 7" key="1">
    <citation type="submission" date="2016-10" db="EMBL/GenBank/DDBJ databases">
        <authorList>
            <person name="de Groot N.N."/>
        </authorList>
    </citation>
    <scope>NUCLEOTIDE SEQUENCE [LARGE SCALE GENOMIC DNA]</scope>
    <source>
        <strain evidence="6 7">DSM 26424</strain>
    </source>
</reference>
<dbReference type="GO" id="GO:0005615">
    <property type="term" value="C:extracellular space"/>
    <property type="evidence" value="ECO:0007669"/>
    <property type="project" value="InterPro"/>
</dbReference>
<keyword evidence="4" id="KW-0677">Repeat</keyword>
<dbReference type="RefSeq" id="WP_089849335.1">
    <property type="nucleotide sequence ID" value="NZ_FNEJ01000016.1"/>
</dbReference>
<evidence type="ECO:0000313" key="6">
    <source>
        <dbReference type="EMBL" id="SDJ04777.1"/>
    </source>
</evidence>
<evidence type="ECO:0000256" key="2">
    <source>
        <dbReference type="ARBA" id="ARBA00004613"/>
    </source>
</evidence>
<proteinExistence type="predicted"/>